<comment type="caution">
    <text evidence="1">The sequence shown here is derived from an EMBL/GenBank/DDBJ whole genome shotgun (WGS) entry which is preliminary data.</text>
</comment>
<name>A0A0G0HT20_9BACT</name>
<sequence>MDAVRLQPIEVSGEPLLSSPPDLVYTGDERVLFQELNRIKEWQRALILSSGNHQEISRRLLEQNNQALEAVTRGHLQQFWTANGIAGDSRATVYLRDHKTYAGDVDFYYWGPESERYVLELSRYLMSLGYKVDHRSNILVEDLIKSGKQVDNGYLSAYLQMYFYMGKAIEINGDNFQEHYERDVLPVANPKSAWNTSHQSIARASGLVSRVYGQNMPEYPGLKDYPFRLLSVTLMGLSTRYDVPFTLNYEDLLDNLRDKLSDEELRVFGNAFYYINQARNTYQLVSERRWER</sequence>
<reference evidence="1 2" key="1">
    <citation type="journal article" date="2015" name="Nature">
        <title>rRNA introns, odd ribosomes, and small enigmatic genomes across a large radiation of phyla.</title>
        <authorList>
            <person name="Brown C.T."/>
            <person name="Hug L.A."/>
            <person name="Thomas B.C."/>
            <person name="Sharon I."/>
            <person name="Castelle C.J."/>
            <person name="Singh A."/>
            <person name="Wilkins M.J."/>
            <person name="Williams K.H."/>
            <person name="Banfield J.F."/>
        </authorList>
    </citation>
    <scope>NUCLEOTIDE SEQUENCE [LARGE SCALE GENOMIC DNA]</scope>
</reference>
<evidence type="ECO:0000313" key="2">
    <source>
        <dbReference type="Proteomes" id="UP000034603"/>
    </source>
</evidence>
<protein>
    <submittedName>
        <fullName evidence="1">Uncharacterized protein</fullName>
    </submittedName>
</protein>
<dbReference type="Proteomes" id="UP000034603">
    <property type="component" value="Unassembled WGS sequence"/>
</dbReference>
<accession>A0A0G0HT20</accession>
<proteinExistence type="predicted"/>
<organism evidence="1 2">
    <name type="scientific">Candidatus Woesebacteria bacterium GW2011_GWA1_37_8</name>
    <dbReference type="NCBI Taxonomy" id="1618546"/>
    <lineage>
        <taxon>Bacteria</taxon>
        <taxon>Candidatus Woeseibacteriota</taxon>
    </lineage>
</organism>
<gene>
    <name evidence="1" type="ORF">US62_C0015G0003</name>
</gene>
<dbReference type="AlphaFoldDB" id="A0A0G0HT20"/>
<evidence type="ECO:0000313" key="1">
    <source>
        <dbReference type="EMBL" id="KKQ45422.1"/>
    </source>
</evidence>
<dbReference type="EMBL" id="LBTR01000015">
    <property type="protein sequence ID" value="KKQ45422.1"/>
    <property type="molecule type" value="Genomic_DNA"/>
</dbReference>